<gene>
    <name evidence="3" type="ORF">HannXRQ_Chr04g0118711</name>
    <name evidence="2" type="ORF">HanXRQr2_Chr04g0181191</name>
</gene>
<dbReference type="Gramene" id="mRNA:HanXRQr2_Chr04g0181191">
    <property type="protein sequence ID" value="CDS:HanXRQr2_Chr04g0181191.1"/>
    <property type="gene ID" value="HanXRQr2_Chr04g0181191"/>
</dbReference>
<proteinExistence type="predicted"/>
<protein>
    <submittedName>
        <fullName evidence="3">Uncharacterized protein</fullName>
    </submittedName>
</protein>
<dbReference type="Proteomes" id="UP000215914">
    <property type="component" value="Chromosome 4"/>
</dbReference>
<reference evidence="2 4" key="1">
    <citation type="journal article" date="2017" name="Nature">
        <title>The sunflower genome provides insights into oil metabolism, flowering and Asterid evolution.</title>
        <authorList>
            <person name="Badouin H."/>
            <person name="Gouzy J."/>
            <person name="Grassa C.J."/>
            <person name="Murat F."/>
            <person name="Staton S.E."/>
            <person name="Cottret L."/>
            <person name="Lelandais-Briere C."/>
            <person name="Owens G.L."/>
            <person name="Carrere S."/>
            <person name="Mayjonade B."/>
            <person name="Legrand L."/>
            <person name="Gill N."/>
            <person name="Kane N.C."/>
            <person name="Bowers J.E."/>
            <person name="Hubner S."/>
            <person name="Bellec A."/>
            <person name="Berard A."/>
            <person name="Berges H."/>
            <person name="Blanchet N."/>
            <person name="Boniface M.C."/>
            <person name="Brunel D."/>
            <person name="Catrice O."/>
            <person name="Chaidir N."/>
            <person name="Claudel C."/>
            <person name="Donnadieu C."/>
            <person name="Faraut T."/>
            <person name="Fievet G."/>
            <person name="Helmstetter N."/>
            <person name="King M."/>
            <person name="Knapp S.J."/>
            <person name="Lai Z."/>
            <person name="Le Paslier M.C."/>
            <person name="Lippi Y."/>
            <person name="Lorenzon L."/>
            <person name="Mandel J.R."/>
            <person name="Marage G."/>
            <person name="Marchand G."/>
            <person name="Marquand E."/>
            <person name="Bret-Mestries E."/>
            <person name="Morien E."/>
            <person name="Nambeesan S."/>
            <person name="Nguyen T."/>
            <person name="Pegot-Espagnet P."/>
            <person name="Pouilly N."/>
            <person name="Raftis F."/>
            <person name="Sallet E."/>
            <person name="Schiex T."/>
            <person name="Thomas J."/>
            <person name="Vandecasteele C."/>
            <person name="Vares D."/>
            <person name="Vear F."/>
            <person name="Vautrin S."/>
            <person name="Crespi M."/>
            <person name="Mangin B."/>
            <person name="Burke J.M."/>
            <person name="Salse J."/>
            <person name="Munos S."/>
            <person name="Vincourt P."/>
            <person name="Rieseberg L.H."/>
            <person name="Langlade N.B."/>
        </authorList>
    </citation>
    <scope>NUCLEOTIDE SEQUENCE [LARGE SCALE GENOMIC DNA]</scope>
    <source>
        <strain evidence="4">cv. SF193</strain>
        <tissue evidence="2">Leaves</tissue>
    </source>
</reference>
<reference evidence="3" key="2">
    <citation type="submission" date="2017-02" db="EMBL/GenBank/DDBJ databases">
        <title>Sunflower complete genome.</title>
        <authorList>
            <person name="Langlade N."/>
            <person name="Munos S."/>
        </authorList>
    </citation>
    <scope>NUCLEOTIDE SEQUENCE [LARGE SCALE GENOMIC DNA]</scope>
    <source>
        <tissue evidence="3">Leaves</tissue>
    </source>
</reference>
<evidence type="ECO:0000256" key="1">
    <source>
        <dbReference type="SAM" id="MobiDB-lite"/>
    </source>
</evidence>
<feature type="region of interest" description="Disordered" evidence="1">
    <location>
        <begin position="42"/>
        <end position="70"/>
    </location>
</feature>
<dbReference type="EMBL" id="CM007893">
    <property type="protein sequence ID" value="OTG29114.1"/>
    <property type="molecule type" value="Genomic_DNA"/>
</dbReference>
<evidence type="ECO:0000313" key="2">
    <source>
        <dbReference type="EMBL" id="KAF5811422.1"/>
    </source>
</evidence>
<accession>A0A251V149</accession>
<reference evidence="2" key="3">
    <citation type="submission" date="2020-06" db="EMBL/GenBank/DDBJ databases">
        <title>Helianthus annuus Genome sequencing and assembly Release 2.</title>
        <authorList>
            <person name="Gouzy J."/>
            <person name="Langlade N."/>
            <person name="Munos S."/>
        </authorList>
    </citation>
    <scope>NUCLEOTIDE SEQUENCE</scope>
    <source>
        <tissue evidence="2">Leaves</tissue>
    </source>
</reference>
<sequence>MGRPNQDTIRPKLLLIPTGLPSNSLHLIGHRLLVPFPPSLGLSSGSQGPTRGPITAITQPHPTVMQPRPT</sequence>
<dbReference type="InParanoid" id="A0A251V149"/>
<dbReference type="EMBL" id="MNCJ02000319">
    <property type="protein sequence ID" value="KAF5811422.1"/>
    <property type="molecule type" value="Genomic_DNA"/>
</dbReference>
<evidence type="ECO:0000313" key="3">
    <source>
        <dbReference type="EMBL" id="OTG29114.1"/>
    </source>
</evidence>
<evidence type="ECO:0000313" key="4">
    <source>
        <dbReference type="Proteomes" id="UP000215914"/>
    </source>
</evidence>
<name>A0A251V149_HELAN</name>
<dbReference type="AlphaFoldDB" id="A0A251V149"/>
<organism evidence="3 4">
    <name type="scientific">Helianthus annuus</name>
    <name type="common">Common sunflower</name>
    <dbReference type="NCBI Taxonomy" id="4232"/>
    <lineage>
        <taxon>Eukaryota</taxon>
        <taxon>Viridiplantae</taxon>
        <taxon>Streptophyta</taxon>
        <taxon>Embryophyta</taxon>
        <taxon>Tracheophyta</taxon>
        <taxon>Spermatophyta</taxon>
        <taxon>Magnoliopsida</taxon>
        <taxon>eudicotyledons</taxon>
        <taxon>Gunneridae</taxon>
        <taxon>Pentapetalae</taxon>
        <taxon>asterids</taxon>
        <taxon>campanulids</taxon>
        <taxon>Asterales</taxon>
        <taxon>Asteraceae</taxon>
        <taxon>Asteroideae</taxon>
        <taxon>Heliantheae alliance</taxon>
        <taxon>Heliantheae</taxon>
        <taxon>Helianthus</taxon>
    </lineage>
</organism>
<keyword evidence="4" id="KW-1185">Reference proteome</keyword>